<evidence type="ECO:0000256" key="8">
    <source>
        <dbReference type="ARBA" id="ARBA00023242"/>
    </source>
</evidence>
<dbReference type="InterPro" id="IPR044597">
    <property type="entry name" value="SMH1-6"/>
</dbReference>
<evidence type="ECO:0000259" key="13">
    <source>
        <dbReference type="PROSITE" id="PS51504"/>
    </source>
</evidence>
<keyword evidence="8" id="KW-0539">Nucleus</keyword>
<keyword evidence="5" id="KW-0175">Coiled coil</keyword>
<dbReference type="SMART" id="SM00526">
    <property type="entry name" value="H15"/>
    <property type="match status" value="1"/>
</dbReference>
<dbReference type="InterPro" id="IPR036388">
    <property type="entry name" value="WH-like_DNA-bd_sf"/>
</dbReference>
<dbReference type="SUPFAM" id="SSF46785">
    <property type="entry name" value="Winged helix' DNA-binding domain"/>
    <property type="match status" value="1"/>
</dbReference>
<evidence type="ECO:0000259" key="12">
    <source>
        <dbReference type="PROSITE" id="PS51294"/>
    </source>
</evidence>
<dbReference type="InterPro" id="IPR005818">
    <property type="entry name" value="Histone_H1/H5_H15"/>
</dbReference>
<dbReference type="PANTHER" id="PTHR46267:SF7">
    <property type="entry name" value="TELOMERE REPEAT-BINDING FACTOR 3"/>
    <property type="match status" value="1"/>
</dbReference>
<dbReference type="GO" id="GO:0006334">
    <property type="term" value="P:nucleosome assembly"/>
    <property type="evidence" value="ECO:0007669"/>
    <property type="project" value="InterPro"/>
</dbReference>
<dbReference type="InterPro" id="IPR036390">
    <property type="entry name" value="WH_DNA-bd_sf"/>
</dbReference>
<dbReference type="PROSITE" id="PS51504">
    <property type="entry name" value="H15"/>
    <property type="match status" value="1"/>
</dbReference>
<dbReference type="FunFam" id="1.10.10.60:FF:000168">
    <property type="entry name" value="Telomere repeat-binding factor 1"/>
    <property type="match status" value="1"/>
</dbReference>
<dbReference type="Gene3D" id="1.10.10.10">
    <property type="entry name" value="Winged helix-like DNA-binding domain superfamily/Winged helix DNA-binding domain"/>
    <property type="match status" value="1"/>
</dbReference>
<dbReference type="GO" id="GO:0003691">
    <property type="term" value="F:double-stranded telomeric DNA binding"/>
    <property type="evidence" value="ECO:0007669"/>
    <property type="project" value="InterPro"/>
</dbReference>
<dbReference type="CDD" id="cd11660">
    <property type="entry name" value="SANT_TRF"/>
    <property type="match status" value="1"/>
</dbReference>
<keyword evidence="4" id="KW-0805">Transcription regulation</keyword>
<proteinExistence type="predicted"/>
<dbReference type="PROSITE" id="PS50090">
    <property type="entry name" value="MYB_LIKE"/>
    <property type="match status" value="1"/>
</dbReference>
<dbReference type="GO" id="GO:0000786">
    <property type="term" value="C:nucleosome"/>
    <property type="evidence" value="ECO:0007669"/>
    <property type="project" value="InterPro"/>
</dbReference>
<evidence type="ECO:0000256" key="6">
    <source>
        <dbReference type="ARBA" id="ARBA00023125"/>
    </source>
</evidence>
<reference evidence="14 15" key="1">
    <citation type="submission" date="2022-03" db="EMBL/GenBank/DDBJ databases">
        <authorList>
            <person name="Nunn A."/>
            <person name="Chopra R."/>
            <person name="Nunn A."/>
            <person name="Contreras Garrido A."/>
        </authorList>
    </citation>
    <scope>NUCLEOTIDE SEQUENCE [LARGE SCALE GENOMIC DNA]</scope>
</reference>
<evidence type="ECO:0000256" key="10">
    <source>
        <dbReference type="SAM" id="MobiDB-lite"/>
    </source>
</evidence>
<dbReference type="Pfam" id="PF00249">
    <property type="entry name" value="Myb_DNA-binding"/>
    <property type="match status" value="1"/>
</dbReference>
<evidence type="ECO:0000256" key="1">
    <source>
        <dbReference type="ARBA" id="ARBA00004286"/>
    </source>
</evidence>
<evidence type="ECO:0000256" key="5">
    <source>
        <dbReference type="ARBA" id="ARBA00023054"/>
    </source>
</evidence>
<dbReference type="Gene3D" id="1.10.246.220">
    <property type="match status" value="1"/>
</dbReference>
<comment type="subcellular location">
    <subcellularLocation>
        <location evidence="1">Chromosome</location>
    </subcellularLocation>
    <subcellularLocation>
        <location evidence="2">Nucleus</location>
        <location evidence="2">Nucleolus</location>
    </subcellularLocation>
</comment>
<name>A0AAU9SGR2_THLAR</name>
<feature type="region of interest" description="Disordered" evidence="10">
    <location>
        <begin position="59"/>
        <end position="81"/>
    </location>
</feature>
<keyword evidence="15" id="KW-1185">Reference proteome</keyword>
<feature type="region of interest" description="Disordered" evidence="10">
    <location>
        <begin position="1"/>
        <end position="24"/>
    </location>
</feature>
<evidence type="ECO:0000313" key="14">
    <source>
        <dbReference type="EMBL" id="CAH2064580.1"/>
    </source>
</evidence>
<accession>A0AAU9SGR2</accession>
<dbReference type="GO" id="GO:0005730">
    <property type="term" value="C:nucleolus"/>
    <property type="evidence" value="ECO:0007669"/>
    <property type="project" value="UniProtKB-SubCell"/>
</dbReference>
<dbReference type="AlphaFoldDB" id="A0AAU9SGR2"/>
<evidence type="ECO:0000313" key="15">
    <source>
        <dbReference type="Proteomes" id="UP000836841"/>
    </source>
</evidence>
<feature type="domain" description="Myb-like" evidence="11">
    <location>
        <begin position="5"/>
        <end position="57"/>
    </location>
</feature>
<keyword evidence="6" id="KW-0238">DNA-binding</keyword>
<evidence type="ECO:0000256" key="4">
    <source>
        <dbReference type="ARBA" id="ARBA00023015"/>
    </source>
</evidence>
<evidence type="ECO:0000256" key="3">
    <source>
        <dbReference type="ARBA" id="ARBA00022454"/>
    </source>
</evidence>
<evidence type="ECO:0000256" key="7">
    <source>
        <dbReference type="ARBA" id="ARBA00023163"/>
    </source>
</evidence>
<feature type="domain" description="HTH myb-type" evidence="12">
    <location>
        <begin position="1"/>
        <end position="60"/>
    </location>
</feature>
<dbReference type="PANTHER" id="PTHR46267">
    <property type="entry name" value="SINGLE MYB HISTONE 4"/>
    <property type="match status" value="1"/>
</dbReference>
<organism evidence="14 15">
    <name type="scientific">Thlaspi arvense</name>
    <name type="common">Field penny-cress</name>
    <dbReference type="NCBI Taxonomy" id="13288"/>
    <lineage>
        <taxon>Eukaryota</taxon>
        <taxon>Viridiplantae</taxon>
        <taxon>Streptophyta</taxon>
        <taxon>Embryophyta</taxon>
        <taxon>Tracheophyta</taxon>
        <taxon>Spermatophyta</taxon>
        <taxon>Magnoliopsida</taxon>
        <taxon>eudicotyledons</taxon>
        <taxon>Gunneridae</taxon>
        <taxon>Pentapetalae</taxon>
        <taxon>rosids</taxon>
        <taxon>malvids</taxon>
        <taxon>Brassicales</taxon>
        <taxon>Brassicaceae</taxon>
        <taxon>Thlaspideae</taxon>
        <taxon>Thlaspi</taxon>
    </lineage>
</organism>
<protein>
    <recommendedName>
        <fullName evidence="9">MYB transcription factor</fullName>
    </recommendedName>
</protein>
<dbReference type="InterPro" id="IPR001005">
    <property type="entry name" value="SANT/Myb"/>
</dbReference>
<dbReference type="SUPFAM" id="SSF46689">
    <property type="entry name" value="Homeodomain-like"/>
    <property type="match status" value="1"/>
</dbReference>
<dbReference type="Proteomes" id="UP000836841">
    <property type="component" value="Chromosome 5"/>
</dbReference>
<keyword evidence="3" id="KW-0158">Chromosome</keyword>
<evidence type="ECO:0000259" key="11">
    <source>
        <dbReference type="PROSITE" id="PS50090"/>
    </source>
</evidence>
<feature type="compositionally biased region" description="Polar residues" evidence="10">
    <location>
        <begin position="72"/>
        <end position="81"/>
    </location>
</feature>
<dbReference type="SMART" id="SM00717">
    <property type="entry name" value="SANT"/>
    <property type="match status" value="1"/>
</dbReference>
<dbReference type="EMBL" id="OU466861">
    <property type="protein sequence ID" value="CAH2064580.1"/>
    <property type="molecule type" value="Genomic_DNA"/>
</dbReference>
<dbReference type="PROSITE" id="PS51294">
    <property type="entry name" value="HTH_MYB"/>
    <property type="match status" value="1"/>
</dbReference>
<evidence type="ECO:0000256" key="2">
    <source>
        <dbReference type="ARBA" id="ARBA00004604"/>
    </source>
</evidence>
<dbReference type="InterPro" id="IPR017930">
    <property type="entry name" value="Myb_dom"/>
</dbReference>
<keyword evidence="7" id="KW-0804">Transcription</keyword>
<sequence>MGAPKQRWTSEEEEALRAGVHKHGTGKWRTILSDPEFGSVLKSRSNVDLKDKWRNISAQHGSRRKAKLALNRTPSSGANQVADNTTALANGDNAQQHIDPTPPPPPVPFTGPFTSEDVIIFEAITNWKKPSGPNKKSIWRYIEDNFQMEPSKKLHVTSRLMHLSNVGALIKTKHRYRISPNFMAAAANLTSQRPEEDGVRDPTQSRVDGELIIGMTVQEAAVAAARAVAEADFAAAESEEATREADEAEALADAAVVFAQAMLETLNLYDA</sequence>
<evidence type="ECO:0000256" key="9">
    <source>
        <dbReference type="ARBA" id="ARBA00032813"/>
    </source>
</evidence>
<dbReference type="InterPro" id="IPR009057">
    <property type="entry name" value="Homeodomain-like_sf"/>
</dbReference>
<feature type="domain" description="H15" evidence="13">
    <location>
        <begin position="110"/>
        <end position="180"/>
    </location>
</feature>
<gene>
    <name evidence="14" type="ORF">TAV2_LOCUS15988</name>
</gene>